<dbReference type="OrthoDB" id="1062680at2"/>
<dbReference type="Pfam" id="PF14054">
    <property type="entry name" value="DUF4249"/>
    <property type="match status" value="1"/>
</dbReference>
<gene>
    <name evidence="1" type="ORF">FKR84_09370</name>
</gene>
<accession>A0A507ZVQ1</accession>
<keyword evidence="2" id="KW-1185">Reference proteome</keyword>
<dbReference type="RefSeq" id="WP_141422047.1">
    <property type="nucleotide sequence ID" value="NZ_VIAR01000009.1"/>
</dbReference>
<dbReference type="EMBL" id="VIAR01000009">
    <property type="protein sequence ID" value="TQD37672.1"/>
    <property type="molecule type" value="Genomic_DNA"/>
</dbReference>
<organism evidence="1 2">
    <name type="scientific">Haloflavibacter putidus</name>
    <dbReference type="NCBI Taxonomy" id="2576776"/>
    <lineage>
        <taxon>Bacteria</taxon>
        <taxon>Pseudomonadati</taxon>
        <taxon>Bacteroidota</taxon>
        <taxon>Flavobacteriia</taxon>
        <taxon>Flavobacteriales</taxon>
        <taxon>Flavobacteriaceae</taxon>
        <taxon>Haloflavibacter</taxon>
    </lineage>
</organism>
<proteinExistence type="predicted"/>
<evidence type="ECO:0000313" key="1">
    <source>
        <dbReference type="EMBL" id="TQD37672.1"/>
    </source>
</evidence>
<protein>
    <submittedName>
        <fullName evidence="1">DUF4249 domain-containing protein</fullName>
    </submittedName>
</protein>
<comment type="caution">
    <text evidence="1">The sequence shown here is derived from an EMBL/GenBank/DDBJ whole genome shotgun (WGS) entry which is preliminary data.</text>
</comment>
<evidence type="ECO:0000313" key="2">
    <source>
        <dbReference type="Proteomes" id="UP000317169"/>
    </source>
</evidence>
<dbReference type="PROSITE" id="PS51257">
    <property type="entry name" value="PROKAR_LIPOPROTEIN"/>
    <property type="match status" value="1"/>
</dbReference>
<dbReference type="Proteomes" id="UP000317169">
    <property type="component" value="Unassembled WGS sequence"/>
</dbReference>
<name>A0A507ZVQ1_9FLAO</name>
<dbReference type="InterPro" id="IPR025345">
    <property type="entry name" value="DUF4249"/>
</dbReference>
<dbReference type="AlphaFoldDB" id="A0A507ZVQ1"/>
<sequence>MKKIIYIILILVGFTTFFTACTEPYPINSEYFEENIVIEASITNRLEKQRIKVAKTYPVDSTTYQPSANGVSVKLIKDQSTEYTFSYQEEDSTFVSNQAFQAEPNVQYTLKVATANDIYTATSMFESSSVIDSLSVQKATNEEGIEGLQIAVNSTTANGSNTYYRFKYEETYKITAPYYSPFKADFVNIAPDYSWYPPEIIIKQVYDPEIYHEKCYRTEYAKKAILANTEDLTETNLQNFPIKFIPKTDYRLNERYSIHVTQYTQSFEAYKFYETLNDLSSEGNILSPNQPGFIEGNIQSVNFPDKKVVGFFEVVSASSKRIYFNHQDFFPNETVPEYFRECPVKVIDKYGPVPPGSQSMMNILKKFVRNNQLILWKTDRFINDELGYQDFYMVPPECGDCAVLGNPEPPEFWEE</sequence>
<reference evidence="1 2" key="1">
    <citation type="submission" date="2019-06" db="EMBL/GenBank/DDBJ databases">
        <title>Flavibacter putida gen. nov., sp. nov., a novel marine bacterium of the family Flavobacteriaceae isolated from coastal seawater.</title>
        <authorList>
            <person name="Feng X."/>
        </authorList>
    </citation>
    <scope>NUCLEOTIDE SEQUENCE [LARGE SCALE GENOMIC DNA]</scope>
    <source>
        <strain evidence="1 2">PLHSN227</strain>
    </source>
</reference>